<protein>
    <submittedName>
        <fullName evidence="3">DNA-binding transcriptional ArsR family regulator</fullName>
    </submittedName>
</protein>
<accession>A0ABT9NAT5</accession>
<dbReference type="Gene3D" id="1.10.10.10">
    <property type="entry name" value="Winged helix-like DNA-binding domain superfamily/Winged helix DNA-binding domain"/>
    <property type="match status" value="1"/>
</dbReference>
<dbReference type="InterPro" id="IPR036390">
    <property type="entry name" value="WH_DNA-bd_sf"/>
</dbReference>
<keyword evidence="4" id="KW-1185">Reference proteome</keyword>
<dbReference type="EMBL" id="JAUSQW010000001">
    <property type="protein sequence ID" value="MDP9800829.1"/>
    <property type="molecule type" value="Genomic_DNA"/>
</dbReference>
<gene>
    <name evidence="3" type="ORF">J2S49_000905</name>
</gene>
<feature type="region of interest" description="Disordered" evidence="1">
    <location>
        <begin position="65"/>
        <end position="162"/>
    </location>
</feature>
<dbReference type="SMART" id="SM00418">
    <property type="entry name" value="HTH_ARSR"/>
    <property type="match status" value="1"/>
</dbReference>
<organism evidence="3 4">
    <name type="scientific">Arcanobacterium wilhelmae</name>
    <dbReference type="NCBI Taxonomy" id="1803177"/>
    <lineage>
        <taxon>Bacteria</taxon>
        <taxon>Bacillati</taxon>
        <taxon>Actinomycetota</taxon>
        <taxon>Actinomycetes</taxon>
        <taxon>Actinomycetales</taxon>
        <taxon>Actinomycetaceae</taxon>
        <taxon>Arcanobacterium</taxon>
    </lineage>
</organism>
<evidence type="ECO:0000259" key="2">
    <source>
        <dbReference type="SMART" id="SM00418"/>
    </source>
</evidence>
<reference evidence="3 4" key="1">
    <citation type="submission" date="2023-07" db="EMBL/GenBank/DDBJ databases">
        <title>Sequencing the genomes of 1000 actinobacteria strains.</title>
        <authorList>
            <person name="Klenk H.-P."/>
        </authorList>
    </citation>
    <scope>NUCLEOTIDE SEQUENCE [LARGE SCALE GENOMIC DNA]</scope>
    <source>
        <strain evidence="3 4">DSM 102162</strain>
    </source>
</reference>
<evidence type="ECO:0000313" key="3">
    <source>
        <dbReference type="EMBL" id="MDP9800829.1"/>
    </source>
</evidence>
<feature type="compositionally biased region" description="Polar residues" evidence="1">
    <location>
        <begin position="86"/>
        <end position="98"/>
    </location>
</feature>
<dbReference type="InterPro" id="IPR036388">
    <property type="entry name" value="WH-like_DNA-bd_sf"/>
</dbReference>
<evidence type="ECO:0000256" key="1">
    <source>
        <dbReference type="SAM" id="MobiDB-lite"/>
    </source>
</evidence>
<dbReference type="CDD" id="cd00090">
    <property type="entry name" value="HTH_ARSR"/>
    <property type="match status" value="1"/>
</dbReference>
<dbReference type="InterPro" id="IPR001845">
    <property type="entry name" value="HTH_ArsR_DNA-bd_dom"/>
</dbReference>
<name>A0ABT9NAT5_9ACTO</name>
<dbReference type="Pfam" id="PF12840">
    <property type="entry name" value="HTH_20"/>
    <property type="match status" value="1"/>
</dbReference>
<proteinExistence type="predicted"/>
<dbReference type="Proteomes" id="UP001235966">
    <property type="component" value="Unassembled WGS sequence"/>
</dbReference>
<dbReference type="InterPro" id="IPR011991">
    <property type="entry name" value="ArsR-like_HTH"/>
</dbReference>
<keyword evidence="3" id="KW-0238">DNA-binding</keyword>
<dbReference type="RefSeq" id="WP_278058318.1">
    <property type="nucleotide sequence ID" value="NZ_CP121247.1"/>
</dbReference>
<feature type="domain" description="HTH arsR-type" evidence="2">
    <location>
        <begin position="184"/>
        <end position="259"/>
    </location>
</feature>
<sequence>MSFNLGYPRAYDGVDPTPSESARSEVAKLVVDSLQVPVATAITMIENQSVLLDAMREELEELRKELAQRPPATSVVTEEGQPESIAGSTSASLPTATGQPGVAGARRTLASAGAGHTGAPASAGSEFAETPQPATDSQSAPLNVFPQNPQPHSVPATHRPPRAAAAGPALATAFRSLDGKKVSEDLTALAHPIRLEILEFTAERAMTVRDLVEALSTGTTGQVYHHMKALTAAGWVEAEGGEYRVAPERAPQLAAILAALR</sequence>
<dbReference type="SUPFAM" id="SSF46785">
    <property type="entry name" value="Winged helix' DNA-binding domain"/>
    <property type="match status" value="1"/>
</dbReference>
<feature type="compositionally biased region" description="Polar residues" evidence="1">
    <location>
        <begin position="132"/>
        <end position="151"/>
    </location>
</feature>
<dbReference type="GO" id="GO:0003677">
    <property type="term" value="F:DNA binding"/>
    <property type="evidence" value="ECO:0007669"/>
    <property type="project" value="UniProtKB-KW"/>
</dbReference>
<evidence type="ECO:0000313" key="4">
    <source>
        <dbReference type="Proteomes" id="UP001235966"/>
    </source>
</evidence>
<comment type="caution">
    <text evidence="3">The sequence shown here is derived from an EMBL/GenBank/DDBJ whole genome shotgun (WGS) entry which is preliminary data.</text>
</comment>